<comment type="caution">
    <text evidence="10">The sequence shown here is derived from an EMBL/GenBank/DDBJ whole genome shotgun (WGS) entry which is preliminary data.</text>
</comment>
<evidence type="ECO:0000256" key="8">
    <source>
        <dbReference type="SAM" id="SignalP"/>
    </source>
</evidence>
<dbReference type="InterPro" id="IPR050962">
    <property type="entry name" value="Phosphate-bind_PstS"/>
</dbReference>
<evidence type="ECO:0000256" key="2">
    <source>
        <dbReference type="ARBA" id="ARBA00008725"/>
    </source>
</evidence>
<evidence type="ECO:0000313" key="11">
    <source>
        <dbReference type="Proteomes" id="UP000313645"/>
    </source>
</evidence>
<feature type="domain" description="PBP" evidence="9">
    <location>
        <begin position="20"/>
        <end position="308"/>
    </location>
</feature>
<dbReference type="Pfam" id="PF12849">
    <property type="entry name" value="PBP_like_2"/>
    <property type="match status" value="1"/>
</dbReference>
<comment type="similarity">
    <text evidence="2 7">Belongs to the PstS family.</text>
</comment>
<comment type="subunit">
    <text evidence="3 7">The complex is composed of two ATP-binding proteins (PstB), two transmembrane proteins (PstC and PstA) and a solute-binding protein (PstS).</text>
</comment>
<protein>
    <recommendedName>
        <fullName evidence="4 7">Phosphate-binding protein PstS</fullName>
    </recommendedName>
</protein>
<dbReference type="Proteomes" id="UP000313645">
    <property type="component" value="Unassembled WGS sequence"/>
</dbReference>
<keyword evidence="5 7" id="KW-0813">Transport</keyword>
<dbReference type="InterPro" id="IPR024370">
    <property type="entry name" value="PBP_domain"/>
</dbReference>
<dbReference type="SUPFAM" id="SSF53850">
    <property type="entry name" value="Periplasmic binding protein-like II"/>
    <property type="match status" value="1"/>
</dbReference>
<dbReference type="CDD" id="cd13565">
    <property type="entry name" value="PBP2_PstS"/>
    <property type="match status" value="1"/>
</dbReference>
<feature type="signal peptide" evidence="8">
    <location>
        <begin position="1"/>
        <end position="23"/>
    </location>
</feature>
<reference evidence="10 11" key="1">
    <citation type="submission" date="2019-02" db="EMBL/GenBank/DDBJ databases">
        <title>Marinobacter halodurans sp. nov., a marine bacterium isolated from sea tidal flat.</title>
        <authorList>
            <person name="Yoo Y."/>
            <person name="Lee D.W."/>
            <person name="Kim B.S."/>
            <person name="Kim J.-J."/>
        </authorList>
    </citation>
    <scope>NUCLEOTIDE SEQUENCE [LARGE SCALE GENOMIC DNA]</scope>
    <source>
        <strain evidence="10 11">YJ-S3-2</strain>
    </source>
</reference>
<organism evidence="10 11">
    <name type="scientific">Marinobacter halodurans</name>
    <dbReference type="NCBI Taxonomy" id="2528979"/>
    <lineage>
        <taxon>Bacteria</taxon>
        <taxon>Pseudomonadati</taxon>
        <taxon>Pseudomonadota</taxon>
        <taxon>Gammaproteobacteria</taxon>
        <taxon>Pseudomonadales</taxon>
        <taxon>Marinobacteraceae</taxon>
        <taxon>Marinobacter</taxon>
    </lineage>
</organism>
<feature type="chain" id="PRO_5046092547" description="Phosphate-binding protein PstS" evidence="8">
    <location>
        <begin position="24"/>
        <end position="354"/>
    </location>
</feature>
<proteinExistence type="inferred from homology"/>
<accession>A0ABY1ZMR0</accession>
<evidence type="ECO:0000259" key="9">
    <source>
        <dbReference type="Pfam" id="PF12849"/>
    </source>
</evidence>
<evidence type="ECO:0000256" key="5">
    <source>
        <dbReference type="ARBA" id="ARBA00022448"/>
    </source>
</evidence>
<dbReference type="PANTHER" id="PTHR42996">
    <property type="entry name" value="PHOSPHATE-BINDING PROTEIN PSTS"/>
    <property type="match status" value="1"/>
</dbReference>
<gene>
    <name evidence="10" type="primary">pstS</name>
    <name evidence="10" type="ORF">EZI54_06545</name>
</gene>
<dbReference type="RefSeq" id="WP_131480231.1">
    <property type="nucleotide sequence ID" value="NZ_SJDL01000007.1"/>
</dbReference>
<name>A0ABY1ZMR0_9GAMM</name>
<dbReference type="PIRSF" id="PIRSF002756">
    <property type="entry name" value="PstS"/>
    <property type="match status" value="1"/>
</dbReference>
<evidence type="ECO:0000256" key="6">
    <source>
        <dbReference type="ARBA" id="ARBA00022592"/>
    </source>
</evidence>
<dbReference type="PANTHER" id="PTHR42996:SF1">
    <property type="entry name" value="PHOSPHATE-BINDING PROTEIN PSTS"/>
    <property type="match status" value="1"/>
</dbReference>
<dbReference type="EMBL" id="SJDL01000007">
    <property type="protein sequence ID" value="TBW57690.1"/>
    <property type="molecule type" value="Genomic_DNA"/>
</dbReference>
<evidence type="ECO:0000256" key="7">
    <source>
        <dbReference type="PIRNR" id="PIRNR002756"/>
    </source>
</evidence>
<evidence type="ECO:0000256" key="3">
    <source>
        <dbReference type="ARBA" id="ARBA00011529"/>
    </source>
</evidence>
<comment type="function">
    <text evidence="1 7">Part of the ABC transporter complex PstSACB involved in phosphate import.</text>
</comment>
<dbReference type="Gene3D" id="3.40.190.10">
    <property type="entry name" value="Periplasmic binding protein-like II"/>
    <property type="match status" value="2"/>
</dbReference>
<evidence type="ECO:0000313" key="10">
    <source>
        <dbReference type="EMBL" id="TBW57690.1"/>
    </source>
</evidence>
<dbReference type="InterPro" id="IPR005673">
    <property type="entry name" value="ABC_phos-bd_PstS"/>
</dbReference>
<evidence type="ECO:0000256" key="1">
    <source>
        <dbReference type="ARBA" id="ARBA00002841"/>
    </source>
</evidence>
<dbReference type="NCBIfam" id="NF008171">
    <property type="entry name" value="PRK10918.1"/>
    <property type="match status" value="1"/>
</dbReference>
<keyword evidence="8" id="KW-0732">Signal</keyword>
<dbReference type="NCBIfam" id="TIGR00975">
    <property type="entry name" value="3a0107s03"/>
    <property type="match status" value="1"/>
</dbReference>
<keyword evidence="6 7" id="KW-0592">Phosphate transport</keyword>
<evidence type="ECO:0000256" key="4">
    <source>
        <dbReference type="ARBA" id="ARBA00021889"/>
    </source>
</evidence>
<sequence>MLKLISRGLMVATATFALSTAAAADVNEISGAGATFPYPVYGKWASAYQKETGVKFNYQAIGSGGGIKQISAKTVDFGASDAPLTPEKLDEIGLMQFPMVMGGVVPVVHIDGIKAGDLKLSGEALADIFMGKVKKWNDSEIAELNPDLNLPDKAITVVHRSDGSGTTWIFTNYLSKVSSDWKNEIGNEKAVKWPAGVGGKGNQGVASYVDRINGSIGYVEYAYALQNKMAYAQLENHDGNYVSPTAENFQAAAAGADWANADGFYMVLTDQPGANSWPITGATFILVYKQASKPEVTQAVLKFFDWSYANGDDMANKLDYVPMPDSVVKLVEKTWAKEIKGSNGNDVWTVSMSN</sequence>
<keyword evidence="11" id="KW-1185">Reference proteome</keyword>